<keyword evidence="2" id="KW-1185">Reference proteome</keyword>
<reference evidence="2" key="3">
    <citation type="journal article" date="2018" name="Mol. Plant Microbe Interact.">
        <title>Genome sequence resources for the wheat stripe rust pathogen (Puccinia striiformis f. sp. tritici) and the barley stripe rust pathogen (Puccinia striiformis f. sp. hordei).</title>
        <authorList>
            <person name="Xia C."/>
            <person name="Wang M."/>
            <person name="Yin C."/>
            <person name="Cornejo O.E."/>
            <person name="Hulbert S.H."/>
            <person name="Chen X."/>
        </authorList>
    </citation>
    <scope>NUCLEOTIDE SEQUENCE [LARGE SCALE GENOMIC DNA]</scope>
    <source>
        <strain evidence="2">93TX-2</strain>
    </source>
</reference>
<reference evidence="2" key="2">
    <citation type="journal article" date="2018" name="BMC Genomics">
        <title>Genomic insights into host adaptation between the wheat stripe rust pathogen (Puccinia striiformis f. sp. tritici) and the barley stripe rust pathogen (Puccinia striiformis f. sp. hordei).</title>
        <authorList>
            <person name="Xia C."/>
            <person name="Wang M."/>
            <person name="Yin C."/>
            <person name="Cornejo O.E."/>
            <person name="Hulbert S.H."/>
            <person name="Chen X."/>
        </authorList>
    </citation>
    <scope>NUCLEOTIDE SEQUENCE [LARGE SCALE GENOMIC DNA]</scope>
    <source>
        <strain evidence="2">93TX-2</strain>
    </source>
</reference>
<dbReference type="OrthoDB" id="2500831at2759"/>
<evidence type="ECO:0000313" key="1">
    <source>
        <dbReference type="EMBL" id="POW19565.1"/>
    </source>
</evidence>
<reference evidence="1 2" key="1">
    <citation type="submission" date="2017-12" db="EMBL/GenBank/DDBJ databases">
        <title>Gene loss provides genomic basis for host adaptation in cereal stripe rust fungi.</title>
        <authorList>
            <person name="Xia C."/>
        </authorList>
    </citation>
    <scope>NUCLEOTIDE SEQUENCE [LARGE SCALE GENOMIC DNA]</scope>
    <source>
        <strain evidence="1 2">93TX-2</strain>
    </source>
</reference>
<dbReference type="Proteomes" id="UP000238274">
    <property type="component" value="Unassembled WGS sequence"/>
</dbReference>
<comment type="caution">
    <text evidence="1">The sequence shown here is derived from an EMBL/GenBank/DDBJ whole genome shotgun (WGS) entry which is preliminary data.</text>
</comment>
<sequence>MNHHPPLRPVIQLLSSPSHLLFQLVRFTTLPYMIYQIINNKRENEKEKEQLLDYSLSRKDSMMDSQSIEDLFLISRPTILNRLIPRSNSNTRSDTGLAWQAEAMAQIVSYWRNNSTTNKSQRIHARARAFISNGPAQCECQRSTLPLKTISLRLDELARLHSSSTLGLFAAKFKHSLSALTILRMIDIARRAQRWDLVVLFLDLTLQHSMLNDPKLNSRRLGQVTALLEYLRHHGRPEPVLDPIKLWAIHFICQSIETNIQDNSAQWARINRLSLDVLTRFAAMPIGFDRRSTPSKRARPPPDYHPCLDQQRHKILLDSINRSNNELEFAVFTRERCERLLSRLVRLILKPQDHHHHRDDWAGRSMVQLRLLEYLARYGTHDQFIHLLSMHISQYPQAGQGIKLSKIILSAARRFKDLSENSELIECTLSQLTRHIDQRPVIDYMLRPNQPLSSLRQNLEICLNSCVSNQDRETRLKILSHVLFRASQLKTPVLALRVWDQINGCERRRNLVKVGRRTRVKLKQFLSSDHDYDHKLKKSLAVTTPVEQLSNQVIRSMIYVYKNLTHSSSNPKRNQLAVGKHFKQIYFRLSFKNHYKTKWPLTRNQIRSHLIYNLIKSEFFIPNNGIRTFGDTNKGKKKKIGFEAVLIALENSFIGSKSSSTTTNTKKNEDLNGFENLIQFFLVYNKNKFLYKHIHFILLRRLHHLESIENNNNNNNNSTRVNKLIRFYRFLYQWRSSLGGPRKIFNHLNQSTTTPTIPATDLNSEIGINSQSVHCHRKIGYIKNKSDRKKTCSRFWANLVASHSRSDSVDPSNYSHHHT</sequence>
<organism evidence="1 2">
    <name type="scientific">Puccinia striiformis</name>
    <dbReference type="NCBI Taxonomy" id="27350"/>
    <lineage>
        <taxon>Eukaryota</taxon>
        <taxon>Fungi</taxon>
        <taxon>Dikarya</taxon>
        <taxon>Basidiomycota</taxon>
        <taxon>Pucciniomycotina</taxon>
        <taxon>Pucciniomycetes</taxon>
        <taxon>Pucciniales</taxon>
        <taxon>Pucciniaceae</taxon>
        <taxon>Puccinia</taxon>
    </lineage>
</organism>
<dbReference type="VEuPathDB" id="FungiDB:PSHT_04581"/>
<accession>A0A2S4WCP7</accession>
<proteinExistence type="predicted"/>
<dbReference type="EMBL" id="PKSM01000047">
    <property type="protein sequence ID" value="POW19565.1"/>
    <property type="molecule type" value="Genomic_DNA"/>
</dbReference>
<protein>
    <submittedName>
        <fullName evidence="1">Uncharacterized protein</fullName>
    </submittedName>
</protein>
<gene>
    <name evidence="1" type="ORF">PSHT_04581</name>
</gene>
<dbReference type="AlphaFoldDB" id="A0A2S4WCP7"/>
<dbReference type="VEuPathDB" id="FungiDB:PSTT_01914"/>
<name>A0A2S4WCP7_9BASI</name>
<evidence type="ECO:0000313" key="2">
    <source>
        <dbReference type="Proteomes" id="UP000238274"/>
    </source>
</evidence>